<reference evidence="6 7" key="1">
    <citation type="submission" date="2019-08" db="EMBL/GenBank/DDBJ databases">
        <title>Draft genome analysis of Rheinheimera tangshanensis isolated from the roots of fresh rice plants (Oryza sativa).</title>
        <authorList>
            <person name="Yu Q."/>
            <person name="Qi Y."/>
            <person name="Zhang H."/>
            <person name="Pu J."/>
        </authorList>
    </citation>
    <scope>NUCLEOTIDE SEQUENCE [LARGE SCALE GENOMIC DNA]</scope>
    <source>
        <strain evidence="6 7">JA3-B52</strain>
    </source>
</reference>
<dbReference type="CDD" id="cd16917">
    <property type="entry name" value="HATPase_UhpB-NarQ-NarX-like"/>
    <property type="match status" value="1"/>
</dbReference>
<sequence>MLELEKRLSWVYLINLVFYIAPFFYINYSPLQYLWMTVALVAFVGCYYWVYRSHSSQMLVPILLMALIASVITPLNYGSIAMFAYVSFFIGFAYNFRQFLVGVAALLCVLVLLDHFFVKGAPYFLLYGSALVLAIGVFGVLDRARRDSLLKEQRSAEEIKQLATIVERERIARDLHDIMGHSLSGIVLKADLADKLLQQQQFQAAHQQLQELAQIARESLSQVRQTVSGYKHKGLVGEVQALSTKLREAGFGVDVQGEIPTLSAREETAVVLILTELVTNVLKHSNGDEVQISFSENQQGRQLMVSDNGKLSELKQGHGLTGIQERLAALNSQLEWQLSPSRFRFTLPKEA</sequence>
<feature type="domain" description="Signal transduction histidine kinase subgroup 3 dimerisation and phosphoacceptor" evidence="5">
    <location>
        <begin position="167"/>
        <end position="233"/>
    </location>
</feature>
<feature type="transmembrane region" description="Helical" evidence="4">
    <location>
        <begin position="96"/>
        <end position="117"/>
    </location>
</feature>
<comment type="caution">
    <text evidence="6">The sequence shown here is derived from an EMBL/GenBank/DDBJ whole genome shotgun (WGS) entry which is preliminary data.</text>
</comment>
<evidence type="ECO:0000256" key="4">
    <source>
        <dbReference type="SAM" id="Phobius"/>
    </source>
</evidence>
<dbReference type="EMBL" id="VRLR01000002">
    <property type="protein sequence ID" value="TXK82128.1"/>
    <property type="molecule type" value="Genomic_DNA"/>
</dbReference>
<evidence type="ECO:0000256" key="2">
    <source>
        <dbReference type="ARBA" id="ARBA00022777"/>
    </source>
</evidence>
<evidence type="ECO:0000259" key="5">
    <source>
        <dbReference type="Pfam" id="PF07730"/>
    </source>
</evidence>
<feature type="transmembrane region" description="Helical" evidence="4">
    <location>
        <begin position="7"/>
        <end position="26"/>
    </location>
</feature>
<dbReference type="Pfam" id="PF07730">
    <property type="entry name" value="HisKA_3"/>
    <property type="match status" value="1"/>
</dbReference>
<dbReference type="AlphaFoldDB" id="A0A5C8M2J6"/>
<keyword evidence="1" id="KW-0808">Transferase</keyword>
<keyword evidence="7" id="KW-1185">Reference proteome</keyword>
<evidence type="ECO:0000256" key="1">
    <source>
        <dbReference type="ARBA" id="ARBA00022679"/>
    </source>
</evidence>
<proteinExistence type="predicted"/>
<keyword evidence="4" id="KW-0812">Transmembrane</keyword>
<keyword evidence="2 6" id="KW-0418">Kinase</keyword>
<dbReference type="Proteomes" id="UP000321814">
    <property type="component" value="Unassembled WGS sequence"/>
</dbReference>
<evidence type="ECO:0000313" key="7">
    <source>
        <dbReference type="Proteomes" id="UP000321814"/>
    </source>
</evidence>
<dbReference type="GO" id="GO:0000155">
    <property type="term" value="F:phosphorelay sensor kinase activity"/>
    <property type="evidence" value="ECO:0007669"/>
    <property type="project" value="InterPro"/>
</dbReference>
<keyword evidence="4" id="KW-0472">Membrane</keyword>
<dbReference type="RefSeq" id="WP_147903369.1">
    <property type="nucleotide sequence ID" value="NZ_BAAAGC010000017.1"/>
</dbReference>
<keyword evidence="4" id="KW-1133">Transmembrane helix</keyword>
<dbReference type="InterPro" id="IPR011712">
    <property type="entry name" value="Sig_transdc_His_kin_sub3_dim/P"/>
</dbReference>
<gene>
    <name evidence="6" type="ORF">FU839_04360</name>
</gene>
<dbReference type="InterPro" id="IPR036890">
    <property type="entry name" value="HATPase_C_sf"/>
</dbReference>
<dbReference type="InterPro" id="IPR050482">
    <property type="entry name" value="Sensor_HK_TwoCompSys"/>
</dbReference>
<dbReference type="GO" id="GO:0016020">
    <property type="term" value="C:membrane"/>
    <property type="evidence" value="ECO:0007669"/>
    <property type="project" value="InterPro"/>
</dbReference>
<dbReference type="Gene3D" id="1.20.5.1930">
    <property type="match status" value="1"/>
</dbReference>
<dbReference type="PANTHER" id="PTHR24421:SF63">
    <property type="entry name" value="SENSOR HISTIDINE KINASE DESK"/>
    <property type="match status" value="1"/>
</dbReference>
<protein>
    <submittedName>
        <fullName evidence="6">Sensor histidine kinase</fullName>
    </submittedName>
</protein>
<dbReference type="GO" id="GO:0046983">
    <property type="term" value="F:protein dimerization activity"/>
    <property type="evidence" value="ECO:0007669"/>
    <property type="project" value="InterPro"/>
</dbReference>
<dbReference type="Gene3D" id="3.30.565.10">
    <property type="entry name" value="Histidine kinase-like ATPase, C-terminal domain"/>
    <property type="match status" value="1"/>
</dbReference>
<accession>A0A5C8M2J6</accession>
<name>A0A5C8M2J6_9GAMM</name>
<dbReference type="SUPFAM" id="SSF55874">
    <property type="entry name" value="ATPase domain of HSP90 chaperone/DNA topoisomerase II/histidine kinase"/>
    <property type="match status" value="1"/>
</dbReference>
<keyword evidence="3" id="KW-0902">Two-component regulatory system</keyword>
<evidence type="ECO:0000313" key="6">
    <source>
        <dbReference type="EMBL" id="TXK82128.1"/>
    </source>
</evidence>
<feature type="transmembrane region" description="Helical" evidence="4">
    <location>
        <begin position="124"/>
        <end position="141"/>
    </location>
</feature>
<dbReference type="PANTHER" id="PTHR24421">
    <property type="entry name" value="NITRATE/NITRITE SENSOR PROTEIN NARX-RELATED"/>
    <property type="match status" value="1"/>
</dbReference>
<feature type="transmembrane region" description="Helical" evidence="4">
    <location>
        <begin position="62"/>
        <end position="90"/>
    </location>
</feature>
<organism evidence="6 7">
    <name type="scientific">Rheinheimera tangshanensis</name>
    <dbReference type="NCBI Taxonomy" id="400153"/>
    <lineage>
        <taxon>Bacteria</taxon>
        <taxon>Pseudomonadati</taxon>
        <taxon>Pseudomonadota</taxon>
        <taxon>Gammaproteobacteria</taxon>
        <taxon>Chromatiales</taxon>
        <taxon>Chromatiaceae</taxon>
        <taxon>Rheinheimera</taxon>
    </lineage>
</organism>
<evidence type="ECO:0000256" key="3">
    <source>
        <dbReference type="ARBA" id="ARBA00023012"/>
    </source>
</evidence>
<feature type="transmembrane region" description="Helical" evidence="4">
    <location>
        <begin position="32"/>
        <end position="50"/>
    </location>
</feature>
<dbReference type="OrthoDB" id="9797605at2"/>